<sequence length="139" mass="16628">METMKIKVKKEMNLPELIQWAWKNPELTTGKRFCTENKDNEKFIYFSWEDGRKCFTSYFITPEDTFVVEVEEEITEDTVFDRLFEVYEISEGEYNPTSNRNTSINESLNDDRCFPIKAFYILNDDLTMTLIWKDGELIK</sequence>
<organism evidence="1">
    <name type="scientific">Staphylococcus aureus</name>
    <dbReference type="NCBI Taxonomy" id="1280"/>
    <lineage>
        <taxon>Bacteria</taxon>
        <taxon>Bacillati</taxon>
        <taxon>Bacillota</taxon>
        <taxon>Bacilli</taxon>
        <taxon>Bacillales</taxon>
        <taxon>Staphylococcaceae</taxon>
        <taxon>Staphylococcus</taxon>
    </lineage>
</organism>
<protein>
    <recommendedName>
        <fullName evidence="2">Phage protein</fullName>
    </recommendedName>
</protein>
<name>A0A1R3UGB0_STAAU</name>
<reference evidence="1" key="2">
    <citation type="journal article" date="2017" name="Sci. Rep.">
        <title>Identification of LukPQ, a novel, equid-adapted leukocidin of Staphylococcus aureus.</title>
        <authorList>
            <person name="Koop G."/>
            <person name="Vrieling M."/>
            <person name="Storisteanu D.M."/>
            <person name="Lok L.S."/>
            <person name="Monie T."/>
            <person name="van Wigcheren G."/>
            <person name="Raisen C."/>
            <person name="Ba X."/>
            <person name="Gleadall N."/>
            <person name="Hadjirin N."/>
            <person name="Timmerman A.J."/>
            <person name="Wagenaar J.A."/>
            <person name="Klunder H.M."/>
            <person name="Fitzgerald J.R."/>
            <person name="Zadoks R."/>
            <person name="Paterson G.K."/>
            <person name="Torres C."/>
            <person name="Waller A.S."/>
            <person name="Loeffler A."/>
            <person name="Loncaric I."/>
            <person name="Hoet A.E."/>
            <person name="Bergstrom K."/>
            <person name="De Martino L."/>
            <person name="Pomba C."/>
            <person name="de Lencastre H."/>
            <person name="Ben Slama K."/>
            <person name="Gharsa H."/>
            <person name="Richardson E.J."/>
            <person name="Chilvers E.R."/>
            <person name="de Haas C."/>
            <person name="van Kessel K."/>
            <person name="van Strijp J.A."/>
            <person name="Harrison E.M."/>
            <person name="Holmes M.A."/>
        </authorList>
    </citation>
    <scope>NUCLEOTIDE SEQUENCE</scope>
    <source>
        <strain evidence="1">3711</strain>
    </source>
</reference>
<proteinExistence type="predicted"/>
<dbReference type="EMBL" id="LT671578">
    <property type="protein sequence ID" value="SIO73097.1"/>
    <property type="molecule type" value="Genomic_DNA"/>
</dbReference>
<dbReference type="AlphaFoldDB" id="A0A1R3UGB0"/>
<evidence type="ECO:0008006" key="2">
    <source>
        <dbReference type="Google" id="ProtNLM"/>
    </source>
</evidence>
<evidence type="ECO:0000313" key="1">
    <source>
        <dbReference type="EMBL" id="SIO73097.1"/>
    </source>
</evidence>
<reference evidence="1" key="1">
    <citation type="submission" date="2016-11" db="EMBL/GenBank/DDBJ databases">
        <authorList>
            <person name="Jaros S."/>
            <person name="Januszkiewicz K."/>
            <person name="Wedrychowicz H."/>
        </authorList>
    </citation>
    <scope>NUCLEOTIDE SEQUENCE</scope>
    <source>
        <strain evidence="1">3711</strain>
    </source>
</reference>
<accession>A0A1R3UGB0</accession>